<organism evidence="2 3">
    <name type="scientific">Leishmania enriettii</name>
    <dbReference type="NCBI Taxonomy" id="5663"/>
    <lineage>
        <taxon>Eukaryota</taxon>
        <taxon>Discoba</taxon>
        <taxon>Euglenozoa</taxon>
        <taxon>Kinetoplastea</taxon>
        <taxon>Metakinetoplastina</taxon>
        <taxon>Trypanosomatida</taxon>
        <taxon>Trypanosomatidae</taxon>
        <taxon>Leishmaniinae</taxon>
        <taxon>Leishmania</taxon>
    </lineage>
</organism>
<feature type="compositionally biased region" description="Basic and acidic residues" evidence="1">
    <location>
        <begin position="198"/>
        <end position="216"/>
    </location>
</feature>
<protein>
    <recommendedName>
        <fullName evidence="4">RNA binding protein</fullName>
    </recommendedName>
</protein>
<dbReference type="SUPFAM" id="SSF54928">
    <property type="entry name" value="RNA-binding domain, RBD"/>
    <property type="match status" value="1"/>
</dbReference>
<dbReference type="GO" id="GO:0003676">
    <property type="term" value="F:nucleic acid binding"/>
    <property type="evidence" value="ECO:0007669"/>
    <property type="project" value="InterPro"/>
</dbReference>
<dbReference type="Gene3D" id="3.30.70.330">
    <property type="match status" value="1"/>
</dbReference>
<dbReference type="OrthoDB" id="273193at2759"/>
<feature type="compositionally biased region" description="Low complexity" evidence="1">
    <location>
        <begin position="156"/>
        <end position="173"/>
    </location>
</feature>
<name>A0A836GZQ8_LEIEN</name>
<dbReference type="InterPro" id="IPR035979">
    <property type="entry name" value="RBD_domain_sf"/>
</dbReference>
<dbReference type="GeneID" id="94171583"/>
<evidence type="ECO:0000313" key="3">
    <source>
        <dbReference type="Proteomes" id="UP000674179"/>
    </source>
</evidence>
<dbReference type="RefSeq" id="XP_067691444.1">
    <property type="nucleotide sequence ID" value="XM_067836073.1"/>
</dbReference>
<dbReference type="EMBL" id="JAFHKP010000028">
    <property type="protein sequence ID" value="KAG5474915.1"/>
    <property type="molecule type" value="Genomic_DNA"/>
</dbReference>
<feature type="region of interest" description="Disordered" evidence="1">
    <location>
        <begin position="88"/>
        <end position="246"/>
    </location>
</feature>
<dbReference type="AlphaFoldDB" id="A0A836GZQ8"/>
<gene>
    <name evidence="2" type="ORF">CUR178_04365</name>
</gene>
<feature type="compositionally biased region" description="Basic residues" evidence="1">
    <location>
        <begin position="93"/>
        <end position="106"/>
    </location>
</feature>
<accession>A0A836GZQ8</accession>
<keyword evidence="3" id="KW-1185">Reference proteome</keyword>
<dbReference type="KEGG" id="lenr:94171583"/>
<evidence type="ECO:0000313" key="2">
    <source>
        <dbReference type="EMBL" id="KAG5474915.1"/>
    </source>
</evidence>
<evidence type="ECO:0008006" key="4">
    <source>
        <dbReference type="Google" id="ProtNLM"/>
    </source>
</evidence>
<proteinExistence type="predicted"/>
<dbReference type="InterPro" id="IPR012677">
    <property type="entry name" value="Nucleotide-bd_a/b_plait_sf"/>
</dbReference>
<dbReference type="Proteomes" id="UP000674179">
    <property type="component" value="Chromosome 28"/>
</dbReference>
<sequence>MTELALTLRYLLRARLMSQPVLRVATCIGFIDVADDSFSSASFLLLSASSLCRALIIAVLTFSSLFSKHKTFYPYFSVSVRRCTTEKMPSRAVLRKKQRRDAKRRKAQETAASPGSLVPASRGEVGPVLPPSTPQVRSPLSEVPTEPQVSRKRASKSSSAAPSSPLSTAYAAPENWTHPLKRRRAEAPPPPKPLPEGLTRRERRRWETSQRLERQMSRLNSSATAAKEVDEEGAAQHSSTVSKFGGGDAVAASEAKLRHDPKFKHGTFWRDRKERRARTLFLGGIPSSFSVRQVKDCIQTMLDSDSGAAVYMQQMSKDAEVVEEVCMLPAKQHSKAKHMYVTMASVSLAGCAAAVLDGYKVQGRELRCNFASDKSQREEAIRRRSTLQR</sequence>
<reference evidence="2 3" key="1">
    <citation type="submission" date="2021-02" db="EMBL/GenBank/DDBJ databases">
        <title>Leishmania (Mundinia) enrietti genome sequencing and assembly.</title>
        <authorList>
            <person name="Almutairi H."/>
            <person name="Gatherer D."/>
        </authorList>
    </citation>
    <scope>NUCLEOTIDE SEQUENCE [LARGE SCALE GENOMIC DNA]</scope>
    <source>
        <strain evidence="2">CUR178</strain>
    </source>
</reference>
<comment type="caution">
    <text evidence="2">The sequence shown here is derived from an EMBL/GenBank/DDBJ whole genome shotgun (WGS) entry which is preliminary data.</text>
</comment>
<evidence type="ECO:0000256" key="1">
    <source>
        <dbReference type="SAM" id="MobiDB-lite"/>
    </source>
</evidence>